<feature type="compositionally biased region" description="Gly residues" evidence="1">
    <location>
        <begin position="217"/>
        <end position="228"/>
    </location>
</feature>
<dbReference type="Proteomes" id="UP000433493">
    <property type="component" value="Unassembled WGS sequence"/>
</dbReference>
<gene>
    <name evidence="2" type="ORF">F8O05_06905</name>
</gene>
<reference evidence="2 3" key="1">
    <citation type="submission" date="2019-09" db="EMBL/GenBank/DDBJ databases">
        <title>Phylogeny of genus Pseudoclavibacter and closely related genus.</title>
        <authorList>
            <person name="Li Y."/>
        </authorList>
    </citation>
    <scope>NUCLEOTIDE SEQUENCE [LARGE SCALE GENOMIC DNA]</scope>
    <source>
        <strain evidence="2 3">KCTC 13959</strain>
    </source>
</reference>
<keyword evidence="3" id="KW-1185">Reference proteome</keyword>
<feature type="region of interest" description="Disordered" evidence="1">
    <location>
        <begin position="167"/>
        <end position="228"/>
    </location>
</feature>
<comment type="caution">
    <text evidence="2">The sequence shown here is derived from an EMBL/GenBank/DDBJ whole genome shotgun (WGS) entry which is preliminary data.</text>
</comment>
<evidence type="ECO:0000313" key="3">
    <source>
        <dbReference type="Proteomes" id="UP000433493"/>
    </source>
</evidence>
<dbReference type="OrthoDB" id="3712155at2"/>
<dbReference type="RefSeq" id="WP_158052012.1">
    <property type="nucleotide sequence ID" value="NZ_WBKB01000003.1"/>
</dbReference>
<sequence length="228" mass="25425">MRKLRRRILLWSLPVVLLAGAFGLLMIGQHVIAQNAIAQHFEDKHEEALNTSGQLALVNLVERWKPHYNMGTSYLELDALTEAGEQFTVALDLAVPAEQCPIRANYAITLEREGDDLIAAENAEAAFSKYQQAIEVIEAQDPTCDASTSNRSLDDSYERILEKLEQFQQQNPQPDDEPEESPSPESQPSPDALDELEDGMDSNKQDRDQDLDDNQNYGGGGGNVDEPW</sequence>
<evidence type="ECO:0000313" key="2">
    <source>
        <dbReference type="EMBL" id="KAB1643597.1"/>
    </source>
</evidence>
<accession>A0A7J5BC97</accession>
<dbReference type="Gene3D" id="1.25.40.10">
    <property type="entry name" value="Tetratricopeptide repeat domain"/>
    <property type="match status" value="1"/>
</dbReference>
<dbReference type="SUPFAM" id="SSF48452">
    <property type="entry name" value="TPR-like"/>
    <property type="match status" value="1"/>
</dbReference>
<dbReference type="AlphaFoldDB" id="A0A7J5BC97"/>
<name>A0A7J5BC97_9MICO</name>
<evidence type="ECO:0008006" key="4">
    <source>
        <dbReference type="Google" id="ProtNLM"/>
    </source>
</evidence>
<dbReference type="EMBL" id="WBKB01000003">
    <property type="protein sequence ID" value="KAB1643597.1"/>
    <property type="molecule type" value="Genomic_DNA"/>
</dbReference>
<dbReference type="InterPro" id="IPR011990">
    <property type="entry name" value="TPR-like_helical_dom_sf"/>
</dbReference>
<evidence type="ECO:0000256" key="1">
    <source>
        <dbReference type="SAM" id="MobiDB-lite"/>
    </source>
</evidence>
<proteinExistence type="predicted"/>
<organism evidence="2 3">
    <name type="scientific">Gulosibacter chungangensis</name>
    <dbReference type="NCBI Taxonomy" id="979746"/>
    <lineage>
        <taxon>Bacteria</taxon>
        <taxon>Bacillati</taxon>
        <taxon>Actinomycetota</taxon>
        <taxon>Actinomycetes</taxon>
        <taxon>Micrococcales</taxon>
        <taxon>Microbacteriaceae</taxon>
        <taxon>Gulosibacter</taxon>
    </lineage>
</organism>
<protein>
    <recommendedName>
        <fullName evidence="4">Tetratricopeptide repeat protein</fullName>
    </recommendedName>
</protein>